<evidence type="ECO:0000256" key="4">
    <source>
        <dbReference type="ARBA" id="ARBA00023239"/>
    </source>
</evidence>
<dbReference type="EMBL" id="QBKR01000024">
    <property type="protein sequence ID" value="PTX53983.1"/>
    <property type="molecule type" value="Genomic_DNA"/>
</dbReference>
<dbReference type="InterPro" id="IPR000887">
    <property type="entry name" value="Aldlse_KDPG_KHG"/>
</dbReference>
<dbReference type="GO" id="GO:0016829">
    <property type="term" value="F:lyase activity"/>
    <property type="evidence" value="ECO:0007669"/>
    <property type="project" value="UniProtKB-KW"/>
</dbReference>
<dbReference type="Proteomes" id="UP000244240">
    <property type="component" value="Unassembled WGS sequence"/>
</dbReference>
<evidence type="ECO:0000256" key="1">
    <source>
        <dbReference type="ARBA" id="ARBA00004761"/>
    </source>
</evidence>
<dbReference type="SUPFAM" id="SSF51569">
    <property type="entry name" value="Aldolase"/>
    <property type="match status" value="1"/>
</dbReference>
<proteinExistence type="inferred from homology"/>
<dbReference type="AlphaFoldDB" id="A0A2T6BD40"/>
<reference evidence="6 7" key="1">
    <citation type="submission" date="2018-04" db="EMBL/GenBank/DDBJ databases">
        <title>Genomic Encyclopedia of Archaeal and Bacterial Type Strains, Phase II (KMG-II): from individual species to whole genera.</title>
        <authorList>
            <person name="Goeker M."/>
        </authorList>
    </citation>
    <scope>NUCLEOTIDE SEQUENCE [LARGE SCALE GENOMIC DNA]</scope>
    <source>
        <strain evidence="6 7">DSM 45787</strain>
    </source>
</reference>
<dbReference type="InterPro" id="IPR013785">
    <property type="entry name" value="Aldolase_TIM"/>
</dbReference>
<evidence type="ECO:0000313" key="7">
    <source>
        <dbReference type="Proteomes" id="UP000244240"/>
    </source>
</evidence>
<protein>
    <submittedName>
        <fullName evidence="6">2-keto-3-deoxy-phosphogluconate aldolase</fullName>
    </submittedName>
</protein>
<comment type="subunit">
    <text evidence="3">Homotrimer.</text>
</comment>
<sequence>MKQWKVLSQLVKERVVAVIRGESPEQAEAAATASYRGGIRTLEVTFTVPEAERVIGNLRRQFPEALIGAGTVMDAETARMAISADASFVVSPHPEETIARMCHRYQVPYLPGCMTVKEMVGALEWGCSILKLFPGNAFGPAFLKSLKGPLPQAEFMPTGGVNVENVTDWLQSGAVAVGIGGELFRPAEEGKFEEVERRARELMGRVNTYRKEVGDV</sequence>
<comment type="pathway">
    <text evidence="1">Carbohydrate acid metabolism.</text>
</comment>
<dbReference type="Gene3D" id="3.20.20.70">
    <property type="entry name" value="Aldolase class I"/>
    <property type="match status" value="1"/>
</dbReference>
<dbReference type="NCBIfam" id="TIGR01182">
    <property type="entry name" value="eda"/>
    <property type="match status" value="1"/>
</dbReference>
<evidence type="ECO:0000313" key="6">
    <source>
        <dbReference type="EMBL" id="PTX53983.1"/>
    </source>
</evidence>
<dbReference type="PANTHER" id="PTHR30246:SF1">
    <property type="entry name" value="2-DEHYDRO-3-DEOXY-6-PHOSPHOGALACTONATE ALDOLASE-RELATED"/>
    <property type="match status" value="1"/>
</dbReference>
<evidence type="ECO:0000256" key="5">
    <source>
        <dbReference type="ARBA" id="ARBA00023277"/>
    </source>
</evidence>
<name>A0A2T6BD40_9BACL</name>
<organism evidence="6 7">
    <name type="scientific">Melghirimyces profundicolus</name>
    <dbReference type="NCBI Taxonomy" id="1242148"/>
    <lineage>
        <taxon>Bacteria</taxon>
        <taxon>Bacillati</taxon>
        <taxon>Bacillota</taxon>
        <taxon>Bacilli</taxon>
        <taxon>Bacillales</taxon>
        <taxon>Thermoactinomycetaceae</taxon>
        <taxon>Melghirimyces</taxon>
    </lineage>
</organism>
<comment type="caution">
    <text evidence="6">The sequence shown here is derived from an EMBL/GenBank/DDBJ whole genome shotgun (WGS) entry which is preliminary data.</text>
</comment>
<dbReference type="NCBIfam" id="NF005119">
    <property type="entry name" value="PRK06552.1"/>
    <property type="match status" value="1"/>
</dbReference>
<evidence type="ECO:0000256" key="3">
    <source>
        <dbReference type="ARBA" id="ARBA00011233"/>
    </source>
</evidence>
<keyword evidence="4" id="KW-0456">Lyase</keyword>
<keyword evidence="5" id="KW-0119">Carbohydrate metabolism</keyword>
<dbReference type="RefSeq" id="WP_108025481.1">
    <property type="nucleotide sequence ID" value="NZ_QBKR01000024.1"/>
</dbReference>
<keyword evidence="7" id="KW-1185">Reference proteome</keyword>
<comment type="similarity">
    <text evidence="2">Belongs to the KHG/KDPG aldolase family.</text>
</comment>
<gene>
    <name evidence="6" type="ORF">C8P63_12439</name>
</gene>
<accession>A0A2T6BD40</accession>
<dbReference type="CDD" id="cd00452">
    <property type="entry name" value="KDPG_aldolase"/>
    <property type="match status" value="1"/>
</dbReference>
<dbReference type="Pfam" id="PF01081">
    <property type="entry name" value="Aldolase"/>
    <property type="match status" value="1"/>
</dbReference>
<evidence type="ECO:0000256" key="2">
    <source>
        <dbReference type="ARBA" id="ARBA00006906"/>
    </source>
</evidence>
<dbReference type="PANTHER" id="PTHR30246">
    <property type="entry name" value="2-KETO-3-DEOXY-6-PHOSPHOGLUCONATE ALDOLASE"/>
    <property type="match status" value="1"/>
</dbReference>
<dbReference type="OrthoDB" id="9802667at2"/>